<dbReference type="EMBL" id="FR874854">
    <property type="protein sequence ID" value="CCC17533.1"/>
    <property type="molecule type" value="Genomic_DNA"/>
</dbReference>
<name>G0M5K1_LACPE</name>
<reference evidence="1" key="1">
    <citation type="journal article" date="2011" name="J. Bacteriol.">
        <title>Genome Sequence of Lactobacillus pentosus IG1, a Strain Isolated from Spanish-Style Green Olive Fermentations.</title>
        <authorList>
            <person name="Maldonado-Barragan A."/>
            <person name="Caballero-Guerrero B."/>
            <person name="Lucena-Padros H."/>
            <person name="Ruiz-Barba J.L."/>
        </authorList>
    </citation>
    <scope>NUCLEOTIDE SEQUENCE</scope>
    <source>
        <strain evidence="1">IG1</strain>
    </source>
</reference>
<organism evidence="1">
    <name type="scientific">Lactiplantibacillus pentosus IG1</name>
    <dbReference type="NCBI Taxonomy" id="1042160"/>
    <lineage>
        <taxon>Bacteria</taxon>
        <taxon>Bacillati</taxon>
        <taxon>Bacillota</taxon>
        <taxon>Bacilli</taxon>
        <taxon>Lactobacillales</taxon>
        <taxon>Lactobacillaceae</taxon>
        <taxon>Lactiplantibacillus</taxon>
    </lineage>
</organism>
<proteinExistence type="predicted"/>
<evidence type="ECO:0000313" key="1">
    <source>
        <dbReference type="EMBL" id="CCC17533.1"/>
    </source>
</evidence>
<gene>
    <name evidence="1" type="ORF">LPENT_02229</name>
</gene>
<accession>G0M5K1</accession>
<sequence length="462" mass="51300">MLFEKVKQATQETYEHYQNLGEARAGGYAVEQVHAELHNFSEKLTGHGTIANAIDDNKLADIYLGNQQYQLKFLKTASDTYKEITQTFGEHCPKTQPFEKWKYEIADKFNLDPNDITPNTTYYREMKLVVPTDQMADVQARLTKEINRAKNQGNMQEAHRLLKFKDQITDKLSDGTNESIGITKAEANQIGKTGQLPAKLRQKIFEQQKVAMLKKSLRTGMSAAVLSFAIEVAPKLLKMLATNDFNVDDFIQDGIEGGINASQNFMVTSISSWIVQSGGLLENAVNKLSANQVAAMVLLTYNTIQSAGKFARGKISATEMGHEISRDVTVTGFTLLGGTAALALVPEAVVPVIVAQLVGSMVGALIGSKLYETESNVFLGLSAKYGWTMFGLVEQDYSLSDEQLEKMGFDVSDFEQARWDQLEVGKIEFDAPIFEELDFEQSMIKPIRRGVIGVNKIGYLIE</sequence>
<protein>
    <submittedName>
        <fullName evidence="1">Uncharacterized protein</fullName>
    </submittedName>
</protein>
<dbReference type="AlphaFoldDB" id="G0M5K1"/>